<evidence type="ECO:0000313" key="3">
    <source>
        <dbReference type="Proteomes" id="UP000283946"/>
    </source>
</evidence>
<dbReference type="AlphaFoldDB" id="A0AAD1AE93"/>
<gene>
    <name evidence="2" type="ORF">C7V51_07815</name>
</gene>
<sequence>MPTQPTDVPLDPEPHREGDPAPVLGGSGEDAPLAPDPSLEAAVDGSPNAPVVSRSDVASVRVTPQRAAAAAVPPPAEQESEGAELARLRTQVDALLNDPLDEWVKRIQVGGVTASGFERTLSWRVTKPLRLVRTFQIRVEQLGLPGAVGHSARFVKRRLSGRAR</sequence>
<organism evidence="2 3">
    <name type="scientific">Rathayibacter iranicus</name>
    <dbReference type="NCBI Taxonomy" id="59737"/>
    <lineage>
        <taxon>Bacteria</taxon>
        <taxon>Bacillati</taxon>
        <taxon>Actinomycetota</taxon>
        <taxon>Actinomycetes</taxon>
        <taxon>Micrococcales</taxon>
        <taxon>Microbacteriaceae</taxon>
        <taxon>Rathayibacter</taxon>
    </lineage>
</organism>
<dbReference type="KEGG" id="ria:C7V51_07815"/>
<reference evidence="2 3" key="1">
    <citation type="submission" date="2018-03" db="EMBL/GenBank/DDBJ databases">
        <title>Bacteriophage NCPPB3778 and a type I-E CRISPR drive the evolution of the US Biological Select Agent, Rathayibacter toxicus.</title>
        <authorList>
            <person name="Davis E.W.II."/>
            <person name="Tabima J.F."/>
            <person name="Weisberg A.J."/>
            <person name="Dantas Lopes L."/>
            <person name="Wiseman M.S."/>
            <person name="Wiseman M.S."/>
            <person name="Pupko T."/>
            <person name="Belcher M.S."/>
            <person name="Sechler A.J."/>
            <person name="Tancos M.A."/>
            <person name="Schroeder B.K."/>
            <person name="Murray T.D."/>
            <person name="Luster D.G."/>
            <person name="Schneider W.L."/>
            <person name="Rogers E."/>
            <person name="Andreote F.D."/>
            <person name="Grunwald N.J."/>
            <person name="Putnam M.L."/>
            <person name="Chang J.H."/>
        </authorList>
    </citation>
    <scope>NUCLEOTIDE SEQUENCE [LARGE SCALE GENOMIC DNA]</scope>
    <source>
        <strain evidence="2 3">NCCPB 2253</strain>
    </source>
</reference>
<protein>
    <submittedName>
        <fullName evidence="2">Uncharacterized protein</fullName>
    </submittedName>
</protein>
<name>A0AAD1AE93_9MICO</name>
<proteinExistence type="predicted"/>
<accession>A0AAD1AE93</accession>
<dbReference type="Proteomes" id="UP000283946">
    <property type="component" value="Chromosome"/>
</dbReference>
<evidence type="ECO:0000313" key="2">
    <source>
        <dbReference type="EMBL" id="AZZ55792.1"/>
    </source>
</evidence>
<evidence type="ECO:0000256" key="1">
    <source>
        <dbReference type="SAM" id="MobiDB-lite"/>
    </source>
</evidence>
<dbReference type="EMBL" id="CP028130">
    <property type="protein sequence ID" value="AZZ55792.1"/>
    <property type="molecule type" value="Genomic_DNA"/>
</dbReference>
<feature type="region of interest" description="Disordered" evidence="1">
    <location>
        <begin position="1"/>
        <end position="57"/>
    </location>
</feature>
<dbReference type="RefSeq" id="WP_104264930.1">
    <property type="nucleotide sequence ID" value="NZ_CP028130.1"/>
</dbReference>